<dbReference type="Proteomes" id="UP001174839">
    <property type="component" value="Unassembled WGS sequence"/>
</dbReference>
<feature type="transmembrane region" description="Helical" evidence="1">
    <location>
        <begin position="105"/>
        <end position="124"/>
    </location>
</feature>
<dbReference type="PANTHER" id="PTHR39419">
    <property type="entry name" value="SLL0814 PROTEIN"/>
    <property type="match status" value="1"/>
</dbReference>
<reference evidence="2" key="1">
    <citation type="submission" date="2023-06" db="EMBL/GenBank/DDBJ databases">
        <title>Robiginitalea aurantiacus sp. nov. and Algoriphagus sediminis sp. nov., isolated from coastal sediment.</title>
        <authorList>
            <person name="Zhou Z.Y."/>
            <person name="An J."/>
            <person name="Jia Y.W."/>
            <person name="Du Z.J."/>
        </authorList>
    </citation>
    <scope>NUCLEOTIDE SEQUENCE</scope>
    <source>
        <strain evidence="2">M39</strain>
    </source>
</reference>
<dbReference type="InterPro" id="IPR007354">
    <property type="entry name" value="CruF-like"/>
</dbReference>
<protein>
    <submittedName>
        <fullName evidence="2">Carotenoid biosynthesis protein</fullName>
    </submittedName>
</protein>
<feature type="transmembrane region" description="Helical" evidence="1">
    <location>
        <begin position="38"/>
        <end position="59"/>
    </location>
</feature>
<evidence type="ECO:0000313" key="2">
    <source>
        <dbReference type="EMBL" id="MDM9630728.1"/>
    </source>
</evidence>
<keyword evidence="1" id="KW-0472">Membrane</keyword>
<feature type="transmembrane region" description="Helical" evidence="1">
    <location>
        <begin position="66"/>
        <end position="93"/>
    </location>
</feature>
<accession>A0ABT7WCV6</accession>
<name>A0ABT7WCV6_9FLAO</name>
<feature type="transmembrane region" description="Helical" evidence="1">
    <location>
        <begin position="136"/>
        <end position="157"/>
    </location>
</feature>
<keyword evidence="1" id="KW-0812">Transmembrane</keyword>
<evidence type="ECO:0000256" key="1">
    <source>
        <dbReference type="SAM" id="Phobius"/>
    </source>
</evidence>
<feature type="transmembrane region" description="Helical" evidence="1">
    <location>
        <begin position="12"/>
        <end position="32"/>
    </location>
</feature>
<feature type="transmembrane region" description="Helical" evidence="1">
    <location>
        <begin position="198"/>
        <end position="215"/>
    </location>
</feature>
<sequence length="216" mass="24273">MTHSTSISERYKLPLGIFLIWLLHLSGLIGILSGHSEWFVTKTPLNLLLMTLLFIWIFPLNTRRKVLLFAFICASGIAAEWIGVHTGLLFGSYHYGGNLGPKLDGIPYLIGINWALLSFCSGCVSSDLPLPKGARILFGSLLLVGLDFFMEGMAPRLDFWTFEGGTPPLWNYTCWFILSVLFLWGYEKIGIKGDRLFSIHLLSAQFVFFIGLYLLS</sequence>
<dbReference type="RefSeq" id="WP_289724097.1">
    <property type="nucleotide sequence ID" value="NZ_JAUDUY010000002.1"/>
</dbReference>
<dbReference type="Pfam" id="PF04240">
    <property type="entry name" value="Caroten_synth"/>
    <property type="match status" value="1"/>
</dbReference>
<gene>
    <name evidence="2" type="ORF">QU605_04560</name>
</gene>
<evidence type="ECO:0000313" key="3">
    <source>
        <dbReference type="Proteomes" id="UP001174839"/>
    </source>
</evidence>
<dbReference type="EMBL" id="JAUDUY010000002">
    <property type="protein sequence ID" value="MDM9630728.1"/>
    <property type="molecule type" value="Genomic_DNA"/>
</dbReference>
<comment type="caution">
    <text evidence="2">The sequence shown here is derived from an EMBL/GenBank/DDBJ whole genome shotgun (WGS) entry which is preliminary data.</text>
</comment>
<keyword evidence="1" id="KW-1133">Transmembrane helix</keyword>
<dbReference type="PANTHER" id="PTHR39419:SF1">
    <property type="entry name" value="SLL0814 PROTEIN"/>
    <property type="match status" value="1"/>
</dbReference>
<proteinExistence type="predicted"/>
<organism evidence="2 3">
    <name type="scientific">Robiginitalea aurantiaca</name>
    <dbReference type="NCBI Taxonomy" id="3056915"/>
    <lineage>
        <taxon>Bacteria</taxon>
        <taxon>Pseudomonadati</taxon>
        <taxon>Bacteroidota</taxon>
        <taxon>Flavobacteriia</taxon>
        <taxon>Flavobacteriales</taxon>
        <taxon>Flavobacteriaceae</taxon>
        <taxon>Robiginitalea</taxon>
    </lineage>
</organism>
<feature type="transmembrane region" description="Helical" evidence="1">
    <location>
        <begin position="169"/>
        <end position="186"/>
    </location>
</feature>
<keyword evidence="3" id="KW-1185">Reference proteome</keyword>